<evidence type="ECO:0000256" key="3">
    <source>
        <dbReference type="PROSITE-ProRule" id="PRU10141"/>
    </source>
</evidence>
<keyword evidence="5" id="KW-0418">Kinase</keyword>
<dbReference type="GeneID" id="22911077"/>
<reference evidence="5" key="1">
    <citation type="submission" date="2013-12" db="EMBL/GenBank/DDBJ databases">
        <authorList>
            <person name="Omoto C.K."/>
            <person name="Sibley D."/>
            <person name="Venepally P."/>
            <person name="Hadjithomas M."/>
            <person name="Karamycheva S."/>
            <person name="Brunk B."/>
            <person name="Roos D."/>
            <person name="Caler E."/>
            <person name="Lorenzi H."/>
        </authorList>
    </citation>
    <scope>NUCLEOTIDE SEQUENCE</scope>
</reference>
<dbReference type="SUPFAM" id="SSF56112">
    <property type="entry name" value="Protein kinase-like (PK-like)"/>
    <property type="match status" value="1"/>
</dbReference>
<keyword evidence="6" id="KW-1185">Reference proteome</keyword>
<gene>
    <name evidence="5" type="ORF">GNI_023370</name>
</gene>
<dbReference type="InterPro" id="IPR008271">
    <property type="entry name" value="Ser/Thr_kinase_AS"/>
</dbReference>
<dbReference type="EMBL" id="AFNH02000173">
    <property type="protein sequence ID" value="EZG79958.1"/>
    <property type="molecule type" value="Genomic_DNA"/>
</dbReference>
<dbReference type="Pfam" id="PF00069">
    <property type="entry name" value="Pkinase"/>
    <property type="match status" value="1"/>
</dbReference>
<dbReference type="InterPro" id="IPR011009">
    <property type="entry name" value="Kinase-like_dom_sf"/>
</dbReference>
<evidence type="ECO:0000256" key="2">
    <source>
        <dbReference type="ARBA" id="ARBA00022840"/>
    </source>
</evidence>
<protein>
    <submittedName>
        <fullName evidence="5">Protein kinase</fullName>
    </submittedName>
</protein>
<comment type="caution">
    <text evidence="5">The sequence shown here is derived from an EMBL/GenBank/DDBJ whole genome shotgun (WGS) entry which is preliminary data.</text>
</comment>
<dbReference type="InterPro" id="IPR017441">
    <property type="entry name" value="Protein_kinase_ATP_BS"/>
</dbReference>
<dbReference type="PROSITE" id="PS00107">
    <property type="entry name" value="PROTEIN_KINASE_ATP"/>
    <property type="match status" value="1"/>
</dbReference>
<dbReference type="InterPro" id="IPR051681">
    <property type="entry name" value="Ser/Thr_Kinases-Pseudokinases"/>
</dbReference>
<dbReference type="PROSITE" id="PS50011">
    <property type="entry name" value="PROTEIN_KINASE_DOM"/>
    <property type="match status" value="1"/>
</dbReference>
<dbReference type="Gene3D" id="1.10.510.10">
    <property type="entry name" value="Transferase(Phosphotransferase) domain 1"/>
    <property type="match status" value="1"/>
</dbReference>
<dbReference type="PANTHER" id="PTHR44329">
    <property type="entry name" value="SERINE/THREONINE-PROTEIN KINASE TNNI3K-RELATED"/>
    <property type="match status" value="1"/>
</dbReference>
<dbReference type="OrthoDB" id="339325at2759"/>
<evidence type="ECO:0000259" key="4">
    <source>
        <dbReference type="PROSITE" id="PS50011"/>
    </source>
</evidence>
<feature type="binding site" evidence="3">
    <location>
        <position position="321"/>
    </location>
    <ligand>
        <name>ATP</name>
        <dbReference type="ChEBI" id="CHEBI:30616"/>
    </ligand>
</feature>
<evidence type="ECO:0000313" key="5">
    <source>
        <dbReference type="EMBL" id="EZG79958.1"/>
    </source>
</evidence>
<evidence type="ECO:0000313" key="6">
    <source>
        <dbReference type="Proteomes" id="UP000019763"/>
    </source>
</evidence>
<keyword evidence="5" id="KW-0808">Transferase</keyword>
<dbReference type="AlphaFoldDB" id="A0A023BBL1"/>
<dbReference type="SMART" id="SM00220">
    <property type="entry name" value="S_TKc"/>
    <property type="match status" value="1"/>
</dbReference>
<feature type="domain" description="Protein kinase" evidence="4">
    <location>
        <begin position="293"/>
        <end position="567"/>
    </location>
</feature>
<keyword evidence="2 3" id="KW-0067">ATP-binding</keyword>
<dbReference type="RefSeq" id="XP_011134349.1">
    <property type="nucleotide sequence ID" value="XM_011136047.1"/>
</dbReference>
<dbReference type="PROSITE" id="PS00108">
    <property type="entry name" value="PROTEIN_KINASE_ST"/>
    <property type="match status" value="1"/>
</dbReference>
<dbReference type="InterPro" id="IPR000719">
    <property type="entry name" value="Prot_kinase_dom"/>
</dbReference>
<evidence type="ECO:0000256" key="1">
    <source>
        <dbReference type="ARBA" id="ARBA00022741"/>
    </source>
</evidence>
<dbReference type="Proteomes" id="UP000019763">
    <property type="component" value="Unassembled WGS sequence"/>
</dbReference>
<dbReference type="GO" id="GO:0004674">
    <property type="term" value="F:protein serine/threonine kinase activity"/>
    <property type="evidence" value="ECO:0007669"/>
    <property type="project" value="TreeGrafter"/>
</dbReference>
<name>A0A023BBL1_GRENI</name>
<dbReference type="eggNOG" id="KOG0192">
    <property type="taxonomic scope" value="Eukaryota"/>
</dbReference>
<accession>A0A023BBL1</accession>
<keyword evidence="1 3" id="KW-0547">Nucleotide-binding</keyword>
<dbReference type="GO" id="GO:0005524">
    <property type="term" value="F:ATP binding"/>
    <property type="evidence" value="ECO:0007669"/>
    <property type="project" value="UniProtKB-UniRule"/>
</dbReference>
<dbReference type="VEuPathDB" id="CryptoDB:GNI_023370"/>
<organism evidence="5 6">
    <name type="scientific">Gregarina niphandrodes</name>
    <name type="common">Septate eugregarine</name>
    <dbReference type="NCBI Taxonomy" id="110365"/>
    <lineage>
        <taxon>Eukaryota</taxon>
        <taxon>Sar</taxon>
        <taxon>Alveolata</taxon>
        <taxon>Apicomplexa</taxon>
        <taxon>Conoidasida</taxon>
        <taxon>Gregarinasina</taxon>
        <taxon>Eugregarinorida</taxon>
        <taxon>Gregarinidae</taxon>
        <taxon>Gregarina</taxon>
    </lineage>
</organism>
<sequence>MSGTSQETSRGMGQSTSRYIQQETGDAGRYGEGADRCAIEDPVSAIRVAQHHPLSRVYWCGEIAFELETQFQMWRLISDIHSLPRRDDSYVFNRHLGESGGGEEVVPGWILQLRHLLSIVIRRQTRPGGKDFVKFIENDLWLFGHRSKCSVTDRSSCNCDGGLKRVSQFVRLMGQKYKNFYGLIRKLVSDLEIGDISNYSSTQLLPVRTLFLTNYDLLVYKKVIIAYIISVHQPKELLEPPPQRNHPVPGGYAPAGAAYAPAGAAYAPAGAAPARPTIVKKLGGIRIYRRDEIEFGRIIGSGGFGHVYKALLNRQQKVAIKLFRGPTPDQDVYKEIIVLSKLSHPNLVKLEGVCVNPLGIIFELCELGTLHQLVHYPEKKIPTKQKIQLLIQIGEGIRYLHDKKVIHRDIKPLNILLAAQGASCSPKLCDFGLTNHIKGDCTHVSMNKNHAGGSPRYMAPECYDTAGVINESVDIWAFACVIMETLTGQYPFQSIKDANQIMKELLVNKSPPFGNQLVELIQGKQPYANNLKNVIKNCFQFNQRSRPDIRQILGALLGNTSPGENDF</sequence>
<dbReference type="Gene3D" id="3.30.200.20">
    <property type="entry name" value="Phosphorylase Kinase, domain 1"/>
    <property type="match status" value="1"/>
</dbReference>
<proteinExistence type="predicted"/>